<keyword evidence="1" id="KW-0472">Membrane</keyword>
<dbReference type="EMBL" id="CP049866">
    <property type="protein sequence ID" value="QIK74978.1"/>
    <property type="molecule type" value="Genomic_DNA"/>
</dbReference>
<name>A0A6G7YEB2_9ACTN</name>
<feature type="transmembrane region" description="Helical" evidence="1">
    <location>
        <begin position="6"/>
        <end position="25"/>
    </location>
</feature>
<feature type="transmembrane region" description="Helical" evidence="1">
    <location>
        <begin position="32"/>
        <end position="55"/>
    </location>
</feature>
<feature type="transmembrane region" description="Helical" evidence="1">
    <location>
        <begin position="67"/>
        <end position="87"/>
    </location>
</feature>
<gene>
    <name evidence="2" type="ORF">G7071_05555</name>
</gene>
<feature type="transmembrane region" description="Helical" evidence="1">
    <location>
        <begin position="94"/>
        <end position="112"/>
    </location>
</feature>
<evidence type="ECO:0000256" key="1">
    <source>
        <dbReference type="SAM" id="Phobius"/>
    </source>
</evidence>
<dbReference type="AlphaFoldDB" id="A0A6G7YEB2"/>
<sequence length="116" mass="12137">MLELQTVLIGALLLLTLVVGVYVALDRGPDRFLLGVIGVLEVALLALAVTGIVQVVGDAEIVSPAAFVLYLLAALVVLPLGVMWSWADRSRGSTAVLAVAAFTTAFLVLRSIQLHG</sequence>
<keyword evidence="1" id="KW-0812">Transmembrane</keyword>
<accession>A0A6G7YEB2</accession>
<evidence type="ECO:0008006" key="4">
    <source>
        <dbReference type="Google" id="ProtNLM"/>
    </source>
</evidence>
<evidence type="ECO:0000313" key="2">
    <source>
        <dbReference type="EMBL" id="QIK74978.1"/>
    </source>
</evidence>
<keyword evidence="3" id="KW-1185">Reference proteome</keyword>
<proteinExistence type="predicted"/>
<dbReference type="KEGG" id="npi:G7071_05555"/>
<dbReference type="Proteomes" id="UP000502035">
    <property type="component" value="Chromosome"/>
</dbReference>
<dbReference type="RefSeq" id="WP_166315946.1">
    <property type="nucleotide sequence ID" value="NZ_CP049866.1"/>
</dbReference>
<keyword evidence="1" id="KW-1133">Transmembrane helix</keyword>
<evidence type="ECO:0000313" key="3">
    <source>
        <dbReference type="Proteomes" id="UP000502035"/>
    </source>
</evidence>
<organism evidence="2 3">
    <name type="scientific">Nocardioides piscis</name>
    <dbReference type="NCBI Taxonomy" id="2714938"/>
    <lineage>
        <taxon>Bacteria</taxon>
        <taxon>Bacillati</taxon>
        <taxon>Actinomycetota</taxon>
        <taxon>Actinomycetes</taxon>
        <taxon>Propionibacteriales</taxon>
        <taxon>Nocardioidaceae</taxon>
        <taxon>Nocardioides</taxon>
    </lineage>
</organism>
<protein>
    <recommendedName>
        <fullName evidence="4">Integral membrane protein</fullName>
    </recommendedName>
</protein>
<reference evidence="2 3" key="1">
    <citation type="submission" date="2020-03" db="EMBL/GenBank/DDBJ databases">
        <title>Nocardioides sp. nov., isolated from fish.</title>
        <authorList>
            <person name="Hyun D.-W."/>
            <person name="Bae J.-W."/>
        </authorList>
    </citation>
    <scope>NUCLEOTIDE SEQUENCE [LARGE SCALE GENOMIC DNA]</scope>
    <source>
        <strain evidence="2 3">HDW12A</strain>
    </source>
</reference>